<proteinExistence type="predicted"/>
<protein>
    <recommendedName>
        <fullName evidence="3">DUF2116 family Zn-ribbon domain-containing protein</fullName>
    </recommendedName>
</protein>
<keyword evidence="2" id="KW-1185">Reference proteome</keyword>
<dbReference type="Proteomes" id="UP000183071">
    <property type="component" value="Unassembled WGS sequence"/>
</dbReference>
<sequence>METRNYQCHYCKKEYVPKRRGVQKFCSNSCRVRSHQLKNKPTVKATTLSMVSNKNKMEFQKTKIDQISLSGVSNAAIGSGVVELTKEIFTSKENKPATKKDIQRLEYRVNQLLKELEKKDEGVTSIFKFI</sequence>
<dbReference type="RefSeq" id="WP_143032676.1">
    <property type="nucleotide sequence ID" value="NZ_FNUE01000001.1"/>
</dbReference>
<dbReference type="EMBL" id="FNUE01000001">
    <property type="protein sequence ID" value="SED99667.1"/>
    <property type="molecule type" value="Genomic_DNA"/>
</dbReference>
<evidence type="ECO:0008006" key="3">
    <source>
        <dbReference type="Google" id="ProtNLM"/>
    </source>
</evidence>
<comment type="caution">
    <text evidence="1">The sequence shown here is derived from an EMBL/GenBank/DDBJ whole genome shotgun (WGS) entry which is preliminary data.</text>
</comment>
<accession>A0A1H5F8A8</accession>
<evidence type="ECO:0000313" key="1">
    <source>
        <dbReference type="EMBL" id="SED99667.1"/>
    </source>
</evidence>
<reference evidence="1 2" key="1">
    <citation type="submission" date="2016-10" db="EMBL/GenBank/DDBJ databases">
        <authorList>
            <person name="Varghese N."/>
            <person name="Submissions S."/>
        </authorList>
    </citation>
    <scope>NUCLEOTIDE SEQUENCE [LARGE SCALE GENOMIC DNA]</scope>
    <source>
        <strain evidence="1 2">DSW-5</strain>
    </source>
</reference>
<organism evidence="1 2">
    <name type="scientific">Polaribacter dokdonensis DSW-5</name>
    <dbReference type="NCBI Taxonomy" id="1300348"/>
    <lineage>
        <taxon>Bacteria</taxon>
        <taxon>Pseudomonadati</taxon>
        <taxon>Bacteroidota</taxon>
        <taxon>Flavobacteriia</taxon>
        <taxon>Flavobacteriales</taxon>
        <taxon>Flavobacteriaceae</taxon>
    </lineage>
</organism>
<gene>
    <name evidence="1" type="ORF">SAMN05444353_0280</name>
</gene>
<evidence type="ECO:0000313" key="2">
    <source>
        <dbReference type="Proteomes" id="UP000183071"/>
    </source>
</evidence>
<name>A0A1H5F8A8_9FLAO</name>